<dbReference type="PANTHER" id="PTHR30537:SF1">
    <property type="entry name" value="HTH-TYPE TRANSCRIPTIONAL REGULATOR PGRR"/>
    <property type="match status" value="1"/>
</dbReference>
<keyword evidence="3" id="KW-0238">DNA-binding</keyword>
<dbReference type="GO" id="GO:0043565">
    <property type="term" value="F:sequence-specific DNA binding"/>
    <property type="evidence" value="ECO:0007669"/>
    <property type="project" value="TreeGrafter"/>
</dbReference>
<dbReference type="eggNOG" id="COG0583">
    <property type="taxonomic scope" value="Bacteria"/>
</dbReference>
<organism evidence="9">
    <name type="scientific">Rhizobium leguminosarum</name>
    <dbReference type="NCBI Taxonomy" id="384"/>
    <lineage>
        <taxon>Bacteria</taxon>
        <taxon>Pseudomonadati</taxon>
        <taxon>Pseudomonadota</taxon>
        <taxon>Alphaproteobacteria</taxon>
        <taxon>Hyphomicrobiales</taxon>
        <taxon>Rhizobiaceae</taxon>
        <taxon>Rhizobium/Agrobacterium group</taxon>
        <taxon>Rhizobium</taxon>
    </lineage>
</organism>
<dbReference type="GO" id="GO:0006351">
    <property type="term" value="P:DNA-templated transcription"/>
    <property type="evidence" value="ECO:0007669"/>
    <property type="project" value="TreeGrafter"/>
</dbReference>
<evidence type="ECO:0000256" key="4">
    <source>
        <dbReference type="ARBA" id="ARBA00023163"/>
    </source>
</evidence>
<accession>A0A179BR74</accession>
<sequence length="310" mass="33970">MRGSDYAELKAFVTIVAHGNFARAAAELGMSASTLSQTIRALEARLGLRLLNRTTRSVSLTDAGERLHARFRPAMVEMEAAVRNVVDARDTPAGTLRVHLPSVAAATFLEPTLGRFHAAYPDIVLDVTIDDSVTDIVEAGYDVGARLGEFLEADMIAVQLGGEQRQLAVASPDYIAQHGRPNVPGDLLQHHCINWRRPGGAGLYKWEFLKDNTWFSVAVNGPLIVSHREMALAAAVQGVGIAFWAEDLVRPLIEGGKLVPLLEEWCGTFPGWFLCYPSQRYTPPSLRAFVDFFRRDSGAAETARRNRNGS</sequence>
<reference evidence="9" key="1">
    <citation type="submission" date="2016-04" db="EMBL/GenBank/DDBJ databases">
        <title>Fast-growing isolate from the root nodules of Vavilovia formosa.</title>
        <authorList>
            <person name="Kimeklis A."/>
            <person name="Safronova V."/>
            <person name="Belimov A."/>
            <person name="Andronov E."/>
        </authorList>
    </citation>
    <scope>NUCLEOTIDE SEQUENCE [LARGE SCALE GENOMIC DNA]</scope>
    <source>
        <strain evidence="9">Vaf-46</strain>
    </source>
</reference>
<evidence type="ECO:0000256" key="2">
    <source>
        <dbReference type="ARBA" id="ARBA00023015"/>
    </source>
</evidence>
<dbReference type="InterPro" id="IPR036388">
    <property type="entry name" value="WH-like_DNA-bd_sf"/>
</dbReference>
<gene>
    <name evidence="9" type="ORF">A4U53_23210</name>
</gene>
<comment type="caution">
    <text evidence="9">The sequence shown here is derived from an EMBL/GenBank/DDBJ whole genome shotgun (WGS) entry which is preliminary data.</text>
</comment>
<comment type="function">
    <text evidence="5">Transcriptional regulator of the ttuABCDE tartrate utilization operon.</text>
</comment>
<evidence type="ECO:0000259" key="8">
    <source>
        <dbReference type="PROSITE" id="PS50931"/>
    </source>
</evidence>
<evidence type="ECO:0000313" key="9">
    <source>
        <dbReference type="EMBL" id="OAP93835.1"/>
    </source>
</evidence>
<dbReference type="FunFam" id="1.10.10.10:FF:000001">
    <property type="entry name" value="LysR family transcriptional regulator"/>
    <property type="match status" value="1"/>
</dbReference>
<dbReference type="Pfam" id="PF00126">
    <property type="entry name" value="HTH_1"/>
    <property type="match status" value="1"/>
</dbReference>
<feature type="domain" description="HTH lysR-type" evidence="8">
    <location>
        <begin position="1"/>
        <end position="61"/>
    </location>
</feature>
<evidence type="ECO:0000256" key="5">
    <source>
        <dbReference type="ARBA" id="ARBA00054626"/>
    </source>
</evidence>
<proteinExistence type="inferred from homology"/>
<dbReference type="SUPFAM" id="SSF53850">
    <property type="entry name" value="Periplasmic binding protein-like II"/>
    <property type="match status" value="1"/>
</dbReference>
<name>A0A179BR74_RHILE</name>
<evidence type="ECO:0000256" key="1">
    <source>
        <dbReference type="ARBA" id="ARBA00009437"/>
    </source>
</evidence>
<dbReference type="InterPro" id="IPR036390">
    <property type="entry name" value="WH_DNA-bd_sf"/>
</dbReference>
<keyword evidence="4" id="KW-0804">Transcription</keyword>
<evidence type="ECO:0000256" key="7">
    <source>
        <dbReference type="ARBA" id="ARBA00083243"/>
    </source>
</evidence>
<dbReference type="Gene3D" id="3.40.190.290">
    <property type="match status" value="1"/>
</dbReference>
<comment type="similarity">
    <text evidence="1">Belongs to the LysR transcriptional regulatory family.</text>
</comment>
<dbReference type="PROSITE" id="PS50931">
    <property type="entry name" value="HTH_LYSR"/>
    <property type="match status" value="1"/>
</dbReference>
<dbReference type="AlphaFoldDB" id="A0A179BR74"/>
<dbReference type="EMBL" id="LWBS01000242">
    <property type="protein sequence ID" value="OAP93835.1"/>
    <property type="molecule type" value="Genomic_DNA"/>
</dbReference>
<evidence type="ECO:0000256" key="3">
    <source>
        <dbReference type="ARBA" id="ARBA00023125"/>
    </source>
</evidence>
<dbReference type="InterPro" id="IPR000847">
    <property type="entry name" value="LysR_HTH_N"/>
</dbReference>
<dbReference type="PANTHER" id="PTHR30537">
    <property type="entry name" value="HTH-TYPE TRANSCRIPTIONAL REGULATOR"/>
    <property type="match status" value="1"/>
</dbReference>
<dbReference type="SUPFAM" id="SSF46785">
    <property type="entry name" value="Winged helix' DNA-binding domain"/>
    <property type="match status" value="1"/>
</dbReference>
<dbReference type="Pfam" id="PF03466">
    <property type="entry name" value="LysR_substrate"/>
    <property type="match status" value="1"/>
</dbReference>
<dbReference type="Gene3D" id="1.10.10.10">
    <property type="entry name" value="Winged helix-like DNA-binding domain superfamily/Winged helix DNA-binding domain"/>
    <property type="match status" value="1"/>
</dbReference>
<dbReference type="InterPro" id="IPR058163">
    <property type="entry name" value="LysR-type_TF_proteobact-type"/>
</dbReference>
<dbReference type="CDD" id="cd08474">
    <property type="entry name" value="PBP2_CrgA_like_5"/>
    <property type="match status" value="1"/>
</dbReference>
<dbReference type="GO" id="GO:0003700">
    <property type="term" value="F:DNA-binding transcription factor activity"/>
    <property type="evidence" value="ECO:0007669"/>
    <property type="project" value="InterPro"/>
</dbReference>
<evidence type="ECO:0000256" key="6">
    <source>
        <dbReference type="ARBA" id="ARBA00067332"/>
    </source>
</evidence>
<protein>
    <recommendedName>
        <fullName evidence="6">HTH-type transcriptional regulator TtuA</fullName>
    </recommendedName>
    <alternativeName>
        <fullName evidence="7">Tartrate utilization transcriptional regulator</fullName>
    </alternativeName>
</protein>
<keyword evidence="2" id="KW-0805">Transcription regulation</keyword>
<dbReference type="InterPro" id="IPR005119">
    <property type="entry name" value="LysR_subst-bd"/>
</dbReference>